<dbReference type="PRINTS" id="PR00758">
    <property type="entry name" value="ARSENICPUMP"/>
</dbReference>
<dbReference type="Pfam" id="PF03600">
    <property type="entry name" value="CitMHS"/>
    <property type="match status" value="1"/>
</dbReference>
<evidence type="ECO:0000313" key="13">
    <source>
        <dbReference type="Proteomes" id="UP000626982"/>
    </source>
</evidence>
<feature type="domain" description="Citrate transporter-like" evidence="11">
    <location>
        <begin position="10"/>
        <end position="338"/>
    </location>
</feature>
<comment type="similarity">
    <text evidence="3">Belongs to the CitM (TC 2.A.11) transporter family.</text>
</comment>
<feature type="transmembrane region" description="Helical" evidence="10">
    <location>
        <begin position="73"/>
        <end position="91"/>
    </location>
</feature>
<feature type="transmembrane region" description="Helical" evidence="10">
    <location>
        <begin position="221"/>
        <end position="238"/>
    </location>
</feature>
<dbReference type="PANTHER" id="PTHR43302">
    <property type="entry name" value="TRANSPORTER ARSB-RELATED"/>
    <property type="match status" value="1"/>
</dbReference>
<keyword evidence="8 10" id="KW-1133">Transmembrane helix</keyword>
<gene>
    <name evidence="12" type="ORF">GCM10010968_18750</name>
</gene>
<protein>
    <submittedName>
        <fullName evidence="12">Arsenic transporter</fullName>
    </submittedName>
</protein>
<evidence type="ECO:0000256" key="5">
    <source>
        <dbReference type="ARBA" id="ARBA00022475"/>
    </source>
</evidence>
<dbReference type="InterPro" id="IPR004680">
    <property type="entry name" value="Cit_transptr-like_dom"/>
</dbReference>
<sequence>MRLALVGLGLLLVGGAAALTGLLPAADAEALGERVWPILAYVTAVTVVAELAAEAGLFRAIAGRLSGLARGRALVLWLLVAALAVVATAFLSLDTTAVLLTPVVVLLAAHAGLRPHPFALATVWLANAASLWLPVSNLTNLLAAHRLGVEGPWAFLALLWAPALVATLVPIGVMLVVFRRELAARFVPDAPEPVEDPVLLRLSAVVVAALLPLLVSGIDPWIPATGAAAVLVAAFAARRREALGIGLVPLPLLVFAAGLFLVVEAAHAMGLTAALAAVAGGGDDLGSLLRLSMGGAVAANAVDNLPAYLALEPLADSPVRIAALLVGVNAGPLVTPWASLATLLWHARLVRLGVEISWRRYALLGLVAAPLTVVAATVALWAAHGA</sequence>
<feature type="transmembrane region" description="Helical" evidence="10">
    <location>
        <begin position="198"/>
        <end position="215"/>
    </location>
</feature>
<evidence type="ECO:0000256" key="9">
    <source>
        <dbReference type="ARBA" id="ARBA00023136"/>
    </source>
</evidence>
<keyword evidence="7" id="KW-0059">Arsenical resistance</keyword>
<comment type="similarity">
    <text evidence="2">Belongs to the ArsB family.</text>
</comment>
<feature type="transmembrane region" description="Helical" evidence="10">
    <location>
        <begin position="250"/>
        <end position="279"/>
    </location>
</feature>
<evidence type="ECO:0000259" key="11">
    <source>
        <dbReference type="Pfam" id="PF03600"/>
    </source>
</evidence>
<evidence type="ECO:0000256" key="10">
    <source>
        <dbReference type="SAM" id="Phobius"/>
    </source>
</evidence>
<dbReference type="RefSeq" id="WP_188717892.1">
    <property type="nucleotide sequence ID" value="NZ_BAABBD010000005.1"/>
</dbReference>
<keyword evidence="6 10" id="KW-0812">Transmembrane</keyword>
<feature type="transmembrane region" description="Helical" evidence="10">
    <location>
        <begin position="321"/>
        <end position="340"/>
    </location>
</feature>
<comment type="subcellular location">
    <subcellularLocation>
        <location evidence="1">Cell membrane</location>
        <topology evidence="1">Multi-pass membrane protein</topology>
    </subcellularLocation>
</comment>
<dbReference type="Proteomes" id="UP000626982">
    <property type="component" value="Unassembled WGS sequence"/>
</dbReference>
<proteinExistence type="inferred from homology"/>
<feature type="transmembrane region" description="Helical" evidence="10">
    <location>
        <begin position="361"/>
        <end position="383"/>
    </location>
</feature>
<keyword evidence="5" id="KW-1003">Cell membrane</keyword>
<evidence type="ECO:0000256" key="1">
    <source>
        <dbReference type="ARBA" id="ARBA00004651"/>
    </source>
</evidence>
<comment type="caution">
    <text evidence="12">The sequence shown here is derived from an EMBL/GenBank/DDBJ whole genome shotgun (WGS) entry which is preliminary data.</text>
</comment>
<evidence type="ECO:0000256" key="3">
    <source>
        <dbReference type="ARBA" id="ARBA00009843"/>
    </source>
</evidence>
<evidence type="ECO:0000256" key="6">
    <source>
        <dbReference type="ARBA" id="ARBA00022692"/>
    </source>
</evidence>
<reference evidence="13" key="1">
    <citation type="journal article" date="2019" name="Int. J. Syst. Evol. Microbiol.">
        <title>The Global Catalogue of Microorganisms (GCM) 10K type strain sequencing project: providing services to taxonomists for standard genome sequencing and annotation.</title>
        <authorList>
            <consortium name="The Broad Institute Genomics Platform"/>
            <consortium name="The Broad Institute Genome Sequencing Center for Infectious Disease"/>
            <person name="Wu L."/>
            <person name="Ma J."/>
        </authorList>
    </citation>
    <scope>NUCLEOTIDE SEQUENCE [LARGE SCALE GENOMIC DNA]</scope>
    <source>
        <strain evidence="13">CGMCC 1.6960</strain>
    </source>
</reference>
<dbReference type="PANTHER" id="PTHR43302:SF5">
    <property type="entry name" value="TRANSPORTER ARSB-RELATED"/>
    <property type="match status" value="1"/>
</dbReference>
<feature type="transmembrane region" description="Helical" evidence="10">
    <location>
        <begin position="155"/>
        <end position="178"/>
    </location>
</feature>
<evidence type="ECO:0000256" key="8">
    <source>
        <dbReference type="ARBA" id="ARBA00022989"/>
    </source>
</evidence>
<organism evidence="12 13">
    <name type="scientific">Agrococcus terreus</name>
    <dbReference type="NCBI Taxonomy" id="574649"/>
    <lineage>
        <taxon>Bacteria</taxon>
        <taxon>Bacillati</taxon>
        <taxon>Actinomycetota</taxon>
        <taxon>Actinomycetes</taxon>
        <taxon>Micrococcales</taxon>
        <taxon>Microbacteriaceae</taxon>
        <taxon>Agrococcus</taxon>
    </lineage>
</organism>
<evidence type="ECO:0000256" key="2">
    <source>
        <dbReference type="ARBA" id="ARBA00006433"/>
    </source>
</evidence>
<evidence type="ECO:0000256" key="7">
    <source>
        <dbReference type="ARBA" id="ARBA00022849"/>
    </source>
</evidence>
<dbReference type="EMBL" id="BMLM01000001">
    <property type="protein sequence ID" value="GGN85712.1"/>
    <property type="molecule type" value="Genomic_DNA"/>
</dbReference>
<keyword evidence="9 10" id="KW-0472">Membrane</keyword>
<keyword evidence="4" id="KW-0813">Transport</keyword>
<feature type="transmembrane region" description="Helical" evidence="10">
    <location>
        <begin position="38"/>
        <end position="61"/>
    </location>
</feature>
<keyword evidence="13" id="KW-1185">Reference proteome</keyword>
<evidence type="ECO:0000256" key="4">
    <source>
        <dbReference type="ARBA" id="ARBA00022448"/>
    </source>
</evidence>
<evidence type="ECO:0000313" key="12">
    <source>
        <dbReference type="EMBL" id="GGN85712.1"/>
    </source>
</evidence>
<accession>A0ABQ2KK06</accession>
<dbReference type="InterPro" id="IPR000802">
    <property type="entry name" value="Arsenical_pump_ArsB"/>
</dbReference>
<name>A0ABQ2KK06_9MICO</name>